<dbReference type="InterPro" id="IPR001078">
    <property type="entry name" value="2-oxoacid_DH_actylTfrase"/>
</dbReference>
<dbReference type="InterPro" id="IPR011053">
    <property type="entry name" value="Single_hybrid_motif"/>
</dbReference>
<evidence type="ECO:0000256" key="7">
    <source>
        <dbReference type="ARBA" id="ARBA00022532"/>
    </source>
</evidence>
<dbReference type="NCBIfam" id="NF004309">
    <property type="entry name" value="PRK05704.1"/>
    <property type="match status" value="1"/>
</dbReference>
<dbReference type="InterPro" id="IPR036625">
    <property type="entry name" value="E3-bd_dom_sf"/>
</dbReference>
<dbReference type="SUPFAM" id="SSF52777">
    <property type="entry name" value="CoA-dependent acyltransferases"/>
    <property type="match status" value="1"/>
</dbReference>
<evidence type="ECO:0000313" key="17">
    <source>
        <dbReference type="Proteomes" id="UP000481517"/>
    </source>
</evidence>
<dbReference type="Gene3D" id="4.10.320.10">
    <property type="entry name" value="E3-binding domain"/>
    <property type="match status" value="1"/>
</dbReference>
<comment type="catalytic activity">
    <reaction evidence="11 12">
        <text>N(6)-[(R)-dihydrolipoyl]-L-lysyl-[protein] + succinyl-CoA = N(6)-[(R)-S(8)-succinyldihydrolipoyl]-L-lysyl-[protein] + CoA</text>
        <dbReference type="Rhea" id="RHEA:15213"/>
        <dbReference type="Rhea" id="RHEA-COMP:10475"/>
        <dbReference type="Rhea" id="RHEA-COMP:20092"/>
        <dbReference type="ChEBI" id="CHEBI:57287"/>
        <dbReference type="ChEBI" id="CHEBI:57292"/>
        <dbReference type="ChEBI" id="CHEBI:83100"/>
        <dbReference type="ChEBI" id="CHEBI:83120"/>
        <dbReference type="EC" id="2.3.1.61"/>
    </reaction>
</comment>
<keyword evidence="9 12" id="KW-0450">Lipoyl</keyword>
<keyword evidence="7 12" id="KW-0816">Tricarboxylic acid cycle</keyword>
<evidence type="ECO:0000313" key="16">
    <source>
        <dbReference type="EMBL" id="CAB0150242.1"/>
    </source>
</evidence>
<dbReference type="GO" id="GO:0004149">
    <property type="term" value="F:dihydrolipoyllysine-residue succinyltransferase activity"/>
    <property type="evidence" value="ECO:0007669"/>
    <property type="project" value="UniProtKB-UniRule"/>
</dbReference>
<name>A0A6S6WKI0_9GAMM</name>
<feature type="region of interest" description="Disordered" evidence="13">
    <location>
        <begin position="252"/>
        <end position="303"/>
    </location>
</feature>
<feature type="region of interest" description="Disordered" evidence="13">
    <location>
        <begin position="70"/>
        <end position="139"/>
    </location>
</feature>
<feature type="compositionally biased region" description="Basic and acidic residues" evidence="13">
    <location>
        <begin position="264"/>
        <end position="278"/>
    </location>
</feature>
<protein>
    <recommendedName>
        <fullName evidence="6 12">Dihydrolipoyllysine-residue succinyltransferase component of 2-oxoglutarate dehydrogenase complex</fullName>
        <ecNumber evidence="5 12">2.3.1.61</ecNumber>
    </recommendedName>
    <alternativeName>
        <fullName evidence="12">2-oxoglutarate dehydrogenase complex component E2</fullName>
    </alternativeName>
</protein>
<evidence type="ECO:0000256" key="9">
    <source>
        <dbReference type="ARBA" id="ARBA00022823"/>
    </source>
</evidence>
<evidence type="ECO:0000256" key="2">
    <source>
        <dbReference type="ARBA" id="ARBA00004052"/>
    </source>
</evidence>
<feature type="region of interest" description="Disordered" evidence="13">
    <location>
        <begin position="205"/>
        <end position="238"/>
    </location>
</feature>
<evidence type="ECO:0000256" key="4">
    <source>
        <dbReference type="ARBA" id="ARBA00007317"/>
    </source>
</evidence>
<dbReference type="SUPFAM" id="SSF51230">
    <property type="entry name" value="Single hybrid motif"/>
    <property type="match status" value="2"/>
</dbReference>
<dbReference type="UniPathway" id="UPA00868">
    <property type="reaction ID" value="UER00840"/>
</dbReference>
<dbReference type="EMBL" id="CADCXY010000001">
    <property type="protein sequence ID" value="CAB0150242.1"/>
    <property type="molecule type" value="Genomic_DNA"/>
</dbReference>
<proteinExistence type="inferred from homology"/>
<feature type="compositionally biased region" description="Basic and acidic residues" evidence="13">
    <location>
        <begin position="85"/>
        <end position="132"/>
    </location>
</feature>
<dbReference type="GO" id="GO:0033512">
    <property type="term" value="P:L-lysine catabolic process to acetyl-CoA via saccharopine"/>
    <property type="evidence" value="ECO:0007669"/>
    <property type="project" value="UniProtKB-UniRule"/>
</dbReference>
<dbReference type="Pfam" id="PF02817">
    <property type="entry name" value="E3_binding"/>
    <property type="match status" value="1"/>
</dbReference>
<dbReference type="Gene3D" id="3.30.559.10">
    <property type="entry name" value="Chloramphenicol acetyltransferase-like domain"/>
    <property type="match status" value="1"/>
</dbReference>
<reference evidence="16 17" key="1">
    <citation type="submission" date="2020-02" db="EMBL/GenBank/DDBJ databases">
        <authorList>
            <person name="Rodrigo-Torres L."/>
            <person name="Arahal R. D."/>
            <person name="Lucena T."/>
        </authorList>
    </citation>
    <scope>NUCLEOTIDE SEQUENCE [LARGE SCALE GENOMIC DNA]</scope>
    <source>
        <strain evidence="16 17">CECT 9734</strain>
    </source>
</reference>
<dbReference type="PANTHER" id="PTHR43416">
    <property type="entry name" value="DIHYDROLIPOYLLYSINE-RESIDUE SUCCINYLTRANSFERASE COMPONENT OF 2-OXOGLUTARATE DEHYDROGENASE COMPLEX, MITOCHONDRIAL-RELATED"/>
    <property type="match status" value="1"/>
</dbReference>
<feature type="domain" description="Lipoyl-binding" evidence="14">
    <location>
        <begin position="2"/>
        <end position="77"/>
    </location>
</feature>
<dbReference type="AlphaFoldDB" id="A0A6S6WKI0"/>
<dbReference type="InterPro" id="IPR006255">
    <property type="entry name" value="SucB"/>
</dbReference>
<dbReference type="Pfam" id="PF00364">
    <property type="entry name" value="Biotin_lipoyl"/>
    <property type="match status" value="2"/>
</dbReference>
<evidence type="ECO:0000256" key="5">
    <source>
        <dbReference type="ARBA" id="ARBA00012945"/>
    </source>
</evidence>
<keyword evidence="17" id="KW-1185">Reference proteome</keyword>
<dbReference type="PROSITE" id="PS51826">
    <property type="entry name" value="PSBD"/>
    <property type="match status" value="1"/>
</dbReference>
<dbReference type="GO" id="GO:0005829">
    <property type="term" value="C:cytosol"/>
    <property type="evidence" value="ECO:0007669"/>
    <property type="project" value="TreeGrafter"/>
</dbReference>
<feature type="domain" description="Lipoyl-binding" evidence="14">
    <location>
        <begin position="129"/>
        <end position="204"/>
    </location>
</feature>
<evidence type="ECO:0000256" key="8">
    <source>
        <dbReference type="ARBA" id="ARBA00022679"/>
    </source>
</evidence>
<dbReference type="GO" id="GO:0045252">
    <property type="term" value="C:oxoglutarate dehydrogenase complex"/>
    <property type="evidence" value="ECO:0007669"/>
    <property type="project" value="UniProtKB-UniRule"/>
</dbReference>
<dbReference type="GO" id="GO:0006099">
    <property type="term" value="P:tricarboxylic acid cycle"/>
    <property type="evidence" value="ECO:0007669"/>
    <property type="project" value="UniProtKB-UniRule"/>
</dbReference>
<comment type="cofactor">
    <cofactor evidence="1">
        <name>(R)-lipoate</name>
        <dbReference type="ChEBI" id="CHEBI:83088"/>
    </cofactor>
</comment>
<gene>
    <name evidence="16" type="primary">sucB</name>
    <name evidence="16" type="ORF">PSI9734_00798</name>
</gene>
<dbReference type="SUPFAM" id="SSF47005">
    <property type="entry name" value="Peripheral subunit-binding domain of 2-oxo acid dehydrogenase complex"/>
    <property type="match status" value="1"/>
</dbReference>
<dbReference type="RefSeq" id="WP_173919794.1">
    <property type="nucleotide sequence ID" value="NZ_CADCXY010000001.1"/>
</dbReference>
<evidence type="ECO:0000256" key="11">
    <source>
        <dbReference type="ARBA" id="ARBA00052761"/>
    </source>
</evidence>
<dbReference type="Pfam" id="PF00198">
    <property type="entry name" value="2-oxoacid_dh"/>
    <property type="match status" value="1"/>
</dbReference>
<evidence type="ECO:0000256" key="6">
    <source>
        <dbReference type="ARBA" id="ARBA00019511"/>
    </source>
</evidence>
<dbReference type="InterPro" id="IPR050537">
    <property type="entry name" value="2-oxoacid_dehydrogenase"/>
</dbReference>
<dbReference type="PROSITE" id="PS00189">
    <property type="entry name" value="LIPOYL"/>
    <property type="match status" value="2"/>
</dbReference>
<organism evidence="16 17">
    <name type="scientific">Pseudidiomarina piscicola</name>
    <dbReference type="NCBI Taxonomy" id="2614830"/>
    <lineage>
        <taxon>Bacteria</taxon>
        <taxon>Pseudomonadati</taxon>
        <taxon>Pseudomonadota</taxon>
        <taxon>Gammaproteobacteria</taxon>
        <taxon>Alteromonadales</taxon>
        <taxon>Idiomarinaceae</taxon>
        <taxon>Pseudidiomarina</taxon>
    </lineage>
</organism>
<comment type="function">
    <text evidence="2 12">E2 component of the 2-oxoglutarate dehydrogenase (OGDH) complex which catalyzes the second step in the conversion of 2-oxoglutarate to succinyl-CoA and CO(2).</text>
</comment>
<dbReference type="NCBIfam" id="TIGR01347">
    <property type="entry name" value="sucB"/>
    <property type="match status" value="1"/>
</dbReference>
<keyword evidence="10 12" id="KW-0012">Acyltransferase</keyword>
<dbReference type="PROSITE" id="PS50968">
    <property type="entry name" value="BIOTINYL_LIPOYL"/>
    <property type="match status" value="2"/>
</dbReference>
<dbReference type="FunFam" id="3.30.559.10:FF:000005">
    <property type="entry name" value="Dihydrolipoyllysine-residue succinyltransferase component of 2-oxoglutarate dehydrogenase complex"/>
    <property type="match status" value="1"/>
</dbReference>
<evidence type="ECO:0000256" key="13">
    <source>
        <dbReference type="SAM" id="MobiDB-lite"/>
    </source>
</evidence>
<accession>A0A6S6WKI0</accession>
<dbReference type="CDD" id="cd06849">
    <property type="entry name" value="lipoyl_domain"/>
    <property type="match status" value="2"/>
</dbReference>
<dbReference type="PANTHER" id="PTHR43416:SF5">
    <property type="entry name" value="DIHYDROLIPOYLLYSINE-RESIDUE SUCCINYLTRANSFERASE COMPONENT OF 2-OXOGLUTARATE DEHYDROGENASE COMPLEX, MITOCHONDRIAL"/>
    <property type="match status" value="1"/>
</dbReference>
<dbReference type="InterPro" id="IPR004167">
    <property type="entry name" value="PSBD"/>
</dbReference>
<dbReference type="InterPro" id="IPR023213">
    <property type="entry name" value="CAT-like_dom_sf"/>
</dbReference>
<sequence length="529" mass="56819">MAIDIKVPQLPESVADATVATWHVKPGDKVSRDQNLVDIETDKVVLEVVAPEDGVIGEIIAEEGATVGADEVIGKLDKGNGGGSTDEKSDDKSDKKADDKSDKKADDKSEQKSEQKAEKKESASGSGEKLEVKVPQLPESVSDATIATWHVKAGEKVTRDQNLVDIETDKVVLEVVAPADGVLAEIKQDEGATVGADDVIGVVEAGGEAAAKDDSTSSASSDNGDTAESEASDSEVAGPAVRRLLAENSLKVSDVKGTGKGGRVTKEDVEKHVKEGGKKASSTPAKSEPAAAAASGDREEKRVPMTRLRKTIAKRLLEAKNATAMLTTFNEVNMKPIMDLRKKYKDEFEKRHDTRLGFMGFYVKAVTEALKRFPEVNASLDGDDIVYHNYFDISIAVSTPRGLVTPVLRDTDKMSIAEIENGIRDLAIKGRDGKLTMDDMKGGNFTITNGGVFGSLLSTPILNPPQSAILGMHKIQDRPMAVDGKVEILPMMYLALSYDHRIIDGKESVGFLVTIKELLEDPQRLLLDI</sequence>
<keyword evidence="8 12" id="KW-0808">Transferase</keyword>
<comment type="similarity">
    <text evidence="4 12">Belongs to the 2-oxoacid dehydrogenase family.</text>
</comment>
<dbReference type="InterPro" id="IPR000089">
    <property type="entry name" value="Biotin_lipoyl"/>
</dbReference>
<evidence type="ECO:0000259" key="15">
    <source>
        <dbReference type="PROSITE" id="PS51826"/>
    </source>
</evidence>
<feature type="compositionally biased region" description="Low complexity" evidence="13">
    <location>
        <begin position="279"/>
        <end position="295"/>
    </location>
</feature>
<dbReference type="Proteomes" id="UP000481517">
    <property type="component" value="Unassembled WGS sequence"/>
</dbReference>
<feature type="domain" description="Peripheral subunit-binding (PSBD)" evidence="15">
    <location>
        <begin position="236"/>
        <end position="273"/>
    </location>
</feature>
<evidence type="ECO:0000256" key="1">
    <source>
        <dbReference type="ARBA" id="ARBA00001938"/>
    </source>
</evidence>
<evidence type="ECO:0000256" key="12">
    <source>
        <dbReference type="RuleBase" id="RU361138"/>
    </source>
</evidence>
<comment type="pathway">
    <text evidence="3 12">Amino-acid degradation; L-lysine degradation via saccharopine pathway; glutaryl-CoA from L-lysine: step 6/6.</text>
</comment>
<dbReference type="InterPro" id="IPR003016">
    <property type="entry name" value="2-oxoA_DH_lipoyl-BS"/>
</dbReference>
<evidence type="ECO:0000256" key="3">
    <source>
        <dbReference type="ARBA" id="ARBA00005145"/>
    </source>
</evidence>
<evidence type="ECO:0000256" key="10">
    <source>
        <dbReference type="ARBA" id="ARBA00023315"/>
    </source>
</evidence>
<dbReference type="EC" id="2.3.1.61" evidence="5 12"/>
<dbReference type="Gene3D" id="2.40.50.100">
    <property type="match status" value="2"/>
</dbReference>
<evidence type="ECO:0000259" key="14">
    <source>
        <dbReference type="PROSITE" id="PS50968"/>
    </source>
</evidence>